<dbReference type="Proteomes" id="UP001567538">
    <property type="component" value="Unassembled WGS sequence"/>
</dbReference>
<comment type="caution">
    <text evidence="4">The sequence shown here is derived from an EMBL/GenBank/DDBJ whole genome shotgun (WGS) entry which is preliminary data.</text>
</comment>
<organism evidence="4 5">
    <name type="scientific">Salvia divinorum</name>
    <name type="common">Maria pastora</name>
    <name type="synonym">Diviner's sage</name>
    <dbReference type="NCBI Taxonomy" id="28513"/>
    <lineage>
        <taxon>Eukaryota</taxon>
        <taxon>Viridiplantae</taxon>
        <taxon>Streptophyta</taxon>
        <taxon>Embryophyta</taxon>
        <taxon>Tracheophyta</taxon>
        <taxon>Spermatophyta</taxon>
        <taxon>Magnoliopsida</taxon>
        <taxon>eudicotyledons</taxon>
        <taxon>Gunneridae</taxon>
        <taxon>Pentapetalae</taxon>
        <taxon>asterids</taxon>
        <taxon>lamiids</taxon>
        <taxon>Lamiales</taxon>
        <taxon>Lamiaceae</taxon>
        <taxon>Nepetoideae</taxon>
        <taxon>Mentheae</taxon>
        <taxon>Salviinae</taxon>
        <taxon>Salvia</taxon>
        <taxon>Salvia subgen. Calosphace</taxon>
    </lineage>
</organism>
<proteinExistence type="predicted"/>
<dbReference type="GO" id="GO:0016787">
    <property type="term" value="F:hydrolase activity"/>
    <property type="evidence" value="ECO:0007669"/>
    <property type="project" value="UniProtKB-KW"/>
</dbReference>
<name>A0ABD1HP45_SALDI</name>
<keyword evidence="1" id="KW-0479">Metal-binding</keyword>
<evidence type="ECO:0000313" key="5">
    <source>
        <dbReference type="Proteomes" id="UP001567538"/>
    </source>
</evidence>
<dbReference type="EMBL" id="JBEAFC010000004">
    <property type="protein sequence ID" value="KAL1558205.1"/>
    <property type="molecule type" value="Genomic_DNA"/>
</dbReference>
<evidence type="ECO:0000313" key="4">
    <source>
        <dbReference type="EMBL" id="KAL1558205.1"/>
    </source>
</evidence>
<feature type="domain" description="HIRAN" evidence="3">
    <location>
        <begin position="12"/>
        <end position="50"/>
    </location>
</feature>
<protein>
    <submittedName>
        <fullName evidence="4">DNA repair protein RAD5A</fullName>
    </submittedName>
</protein>
<dbReference type="AlphaFoldDB" id="A0ABD1HP45"/>
<dbReference type="InterPro" id="IPR014905">
    <property type="entry name" value="HIRAN"/>
</dbReference>
<keyword evidence="5" id="KW-1185">Reference proteome</keyword>
<sequence>MTTSSPGKIGGERGRQVATCSEIIRFSNSACGEIGRIPNEWARVFYLLLEIRRSALRGVASLLLETDLYLCFRQNLLLEICIQGRGL</sequence>
<evidence type="ECO:0000259" key="3">
    <source>
        <dbReference type="Pfam" id="PF08797"/>
    </source>
</evidence>
<keyword evidence="2" id="KW-0378">Hydrolase</keyword>
<evidence type="ECO:0000256" key="2">
    <source>
        <dbReference type="ARBA" id="ARBA00022801"/>
    </source>
</evidence>
<gene>
    <name evidence="4" type="ORF">AAHA92_08698</name>
</gene>
<evidence type="ECO:0000256" key="1">
    <source>
        <dbReference type="ARBA" id="ARBA00022723"/>
    </source>
</evidence>
<dbReference type="GO" id="GO:0046872">
    <property type="term" value="F:metal ion binding"/>
    <property type="evidence" value="ECO:0007669"/>
    <property type="project" value="UniProtKB-KW"/>
</dbReference>
<accession>A0ABD1HP45</accession>
<dbReference type="Pfam" id="PF08797">
    <property type="entry name" value="HIRAN"/>
    <property type="match status" value="1"/>
</dbReference>
<reference evidence="4 5" key="1">
    <citation type="submission" date="2024-06" db="EMBL/GenBank/DDBJ databases">
        <title>A chromosome level genome sequence of Diviner's sage (Salvia divinorum).</title>
        <authorList>
            <person name="Ford S.A."/>
            <person name="Ro D.-K."/>
            <person name="Ness R.W."/>
            <person name="Phillips M.A."/>
        </authorList>
    </citation>
    <scope>NUCLEOTIDE SEQUENCE [LARGE SCALE GENOMIC DNA]</scope>
    <source>
        <strain evidence="4">SAF-2024a</strain>
        <tissue evidence="4">Leaf</tissue>
    </source>
</reference>